<dbReference type="Proteomes" id="UP000320055">
    <property type="component" value="Unassembled WGS sequence"/>
</dbReference>
<sequence>MRSPLNLITVEEYLKSEQDAEVRHEYVAGQIFAMAGASEAHNLIVTNLVAILRPHLRGSSCRTFVSDMKVKVKAQQADIFYYPDLLVTCDPNDNKKYFKTNPNLIVEVLSNSTETTDKREKRINYQTIDSLQEYVLVSQDEIKVEIYRKDNKGNWTVQTLDKDDDLALYSVGLTFIMADIYEDVFSL</sequence>
<accession>A0A563VUT5</accession>
<dbReference type="SUPFAM" id="SSF52980">
    <property type="entry name" value="Restriction endonuclease-like"/>
    <property type="match status" value="1"/>
</dbReference>
<evidence type="ECO:0000313" key="3">
    <source>
        <dbReference type="Proteomes" id="UP000320055"/>
    </source>
</evidence>
<dbReference type="AlphaFoldDB" id="A0A563VUT5"/>
<protein>
    <recommendedName>
        <fullName evidence="1">Putative restriction endonuclease domain-containing protein</fullName>
    </recommendedName>
</protein>
<reference evidence="2 3" key="1">
    <citation type="submission" date="2019-01" db="EMBL/GenBank/DDBJ databases">
        <authorList>
            <person name="Brito A."/>
        </authorList>
    </citation>
    <scope>NUCLEOTIDE SEQUENCE [LARGE SCALE GENOMIC DNA]</scope>
    <source>
        <strain evidence="2">1</strain>
    </source>
</reference>
<dbReference type="PANTHER" id="PTHR36558:SF1">
    <property type="entry name" value="RESTRICTION ENDONUCLEASE DOMAIN-CONTAINING PROTEIN-RELATED"/>
    <property type="match status" value="1"/>
</dbReference>
<name>A0A563VUT5_9CYAN</name>
<keyword evidence="3" id="KW-1185">Reference proteome</keyword>
<evidence type="ECO:0000313" key="2">
    <source>
        <dbReference type="EMBL" id="VEP15168.1"/>
    </source>
</evidence>
<dbReference type="RefSeq" id="WP_144873924.1">
    <property type="nucleotide sequence ID" value="NZ_LR214050.1"/>
</dbReference>
<gene>
    <name evidence="2" type="ORF">H1P_3110007</name>
</gene>
<organism evidence="2 3">
    <name type="scientific">Hyella patelloides LEGE 07179</name>
    <dbReference type="NCBI Taxonomy" id="945734"/>
    <lineage>
        <taxon>Bacteria</taxon>
        <taxon>Bacillati</taxon>
        <taxon>Cyanobacteriota</taxon>
        <taxon>Cyanophyceae</taxon>
        <taxon>Pleurocapsales</taxon>
        <taxon>Hyellaceae</taxon>
        <taxon>Hyella</taxon>
    </lineage>
</organism>
<dbReference type="PANTHER" id="PTHR36558">
    <property type="entry name" value="GLR1098 PROTEIN"/>
    <property type="match status" value="1"/>
</dbReference>
<proteinExistence type="predicted"/>
<dbReference type="InterPro" id="IPR008538">
    <property type="entry name" value="Uma2"/>
</dbReference>
<dbReference type="OrthoDB" id="424506at2"/>
<evidence type="ECO:0000259" key="1">
    <source>
        <dbReference type="Pfam" id="PF05685"/>
    </source>
</evidence>
<dbReference type="InterPro" id="IPR011335">
    <property type="entry name" value="Restrct_endonuc-II-like"/>
</dbReference>
<dbReference type="CDD" id="cd06260">
    <property type="entry name" value="DUF820-like"/>
    <property type="match status" value="1"/>
</dbReference>
<feature type="domain" description="Putative restriction endonuclease" evidence="1">
    <location>
        <begin position="10"/>
        <end position="165"/>
    </location>
</feature>
<dbReference type="InterPro" id="IPR012296">
    <property type="entry name" value="Nuclease_put_TT1808"/>
</dbReference>
<dbReference type="Pfam" id="PF05685">
    <property type="entry name" value="Uma2"/>
    <property type="match status" value="1"/>
</dbReference>
<dbReference type="Gene3D" id="3.90.1570.10">
    <property type="entry name" value="tt1808, chain A"/>
    <property type="match status" value="1"/>
</dbReference>
<dbReference type="EMBL" id="CAACVJ010000237">
    <property type="protein sequence ID" value="VEP15168.1"/>
    <property type="molecule type" value="Genomic_DNA"/>
</dbReference>